<keyword evidence="2 5" id="KW-0812">Transmembrane</keyword>
<evidence type="ECO:0000256" key="1">
    <source>
        <dbReference type="ARBA" id="ARBA00004651"/>
    </source>
</evidence>
<feature type="transmembrane region" description="Helical" evidence="5">
    <location>
        <begin position="370"/>
        <end position="387"/>
    </location>
</feature>
<evidence type="ECO:0000256" key="3">
    <source>
        <dbReference type="ARBA" id="ARBA00022989"/>
    </source>
</evidence>
<dbReference type="RefSeq" id="WP_188777543.1">
    <property type="nucleotide sequence ID" value="NZ_BMKQ01000001.1"/>
</dbReference>
<dbReference type="SUPFAM" id="SSF103473">
    <property type="entry name" value="MFS general substrate transporter"/>
    <property type="match status" value="1"/>
</dbReference>
<dbReference type="Gene3D" id="1.20.1250.20">
    <property type="entry name" value="MFS general substrate transporter like domains"/>
    <property type="match status" value="1"/>
</dbReference>
<dbReference type="GO" id="GO:0022857">
    <property type="term" value="F:transmembrane transporter activity"/>
    <property type="evidence" value="ECO:0007669"/>
    <property type="project" value="InterPro"/>
</dbReference>
<gene>
    <name evidence="7" type="ORF">GCM10011519_02660</name>
</gene>
<feature type="transmembrane region" description="Helical" evidence="5">
    <location>
        <begin position="68"/>
        <end position="89"/>
    </location>
</feature>
<feature type="transmembrane region" description="Helical" evidence="5">
    <location>
        <begin position="330"/>
        <end position="349"/>
    </location>
</feature>
<sequence length="429" mass="42556">MANPPSPGTGPTVRSRPLTAARAGLGAYRRVLSRPGALAFSGSGVIGRMPLSMMTLAIVLLITSRDGSYTLAGQVSAAFVVANAALAVPQGRLLDRFGQRPVLLVAGVLFALGTGLVVGAVLDDWSAPWPHAAAALAGATQPQVGGSVRARWAHVLAADVPAKQTAFALEAVLDEVVFMVGPTVATFLATLVAPVAGLVAAVVLGTSGTVALALQDRTAPPPRRRVPDTPRTRSGPMPWGALLVLTASGVAAGSMFGSVEVATVAFAREAGAPAASGVLLAAWALGSLVSGVVVGAVTWRASSVVRLRAGATFLALAMAPTPFLPGLVPMGVVLLVAGVAISPTLVAAITRVEETVPPTRLTEGMGLMQAGLGAGIAPGAALAGLVVDRAGGSAAYGVGVASAVLAVVAAAAARDGGPRSSPDEFTPVT</sequence>
<dbReference type="AlphaFoldDB" id="A0A917F190"/>
<reference evidence="7" key="1">
    <citation type="journal article" date="2014" name="Int. J. Syst. Evol. Microbiol.">
        <title>Complete genome sequence of Corynebacterium casei LMG S-19264T (=DSM 44701T), isolated from a smear-ripened cheese.</title>
        <authorList>
            <consortium name="US DOE Joint Genome Institute (JGI-PGF)"/>
            <person name="Walter F."/>
            <person name="Albersmeier A."/>
            <person name="Kalinowski J."/>
            <person name="Ruckert C."/>
        </authorList>
    </citation>
    <scope>NUCLEOTIDE SEQUENCE</scope>
    <source>
        <strain evidence="7">CGMCC 1.16067</strain>
    </source>
</reference>
<dbReference type="InterPro" id="IPR020846">
    <property type="entry name" value="MFS_dom"/>
</dbReference>
<protein>
    <submittedName>
        <fullName evidence="7">MFS transporter</fullName>
    </submittedName>
</protein>
<evidence type="ECO:0000256" key="2">
    <source>
        <dbReference type="ARBA" id="ARBA00022692"/>
    </source>
</evidence>
<feature type="transmembrane region" description="Helical" evidence="5">
    <location>
        <begin position="393"/>
        <end position="413"/>
    </location>
</feature>
<dbReference type="PANTHER" id="PTHR23542">
    <property type="match status" value="1"/>
</dbReference>
<proteinExistence type="predicted"/>
<comment type="caution">
    <text evidence="7">The sequence shown here is derived from an EMBL/GenBank/DDBJ whole genome shotgun (WGS) entry which is preliminary data.</text>
</comment>
<feature type="transmembrane region" description="Helical" evidence="5">
    <location>
        <begin position="37"/>
        <end position="62"/>
    </location>
</feature>
<feature type="transmembrane region" description="Helical" evidence="5">
    <location>
        <begin position="277"/>
        <end position="298"/>
    </location>
</feature>
<evidence type="ECO:0000313" key="7">
    <source>
        <dbReference type="EMBL" id="GGF32712.1"/>
    </source>
</evidence>
<dbReference type="EMBL" id="BMKQ01000001">
    <property type="protein sequence ID" value="GGF32712.1"/>
    <property type="molecule type" value="Genomic_DNA"/>
</dbReference>
<dbReference type="GO" id="GO:0005886">
    <property type="term" value="C:plasma membrane"/>
    <property type="evidence" value="ECO:0007669"/>
    <property type="project" value="UniProtKB-SubCell"/>
</dbReference>
<evidence type="ECO:0000313" key="8">
    <source>
        <dbReference type="Proteomes" id="UP000649179"/>
    </source>
</evidence>
<dbReference type="PROSITE" id="PS50850">
    <property type="entry name" value="MFS"/>
    <property type="match status" value="1"/>
</dbReference>
<feature type="domain" description="Major facilitator superfamily (MFS) profile" evidence="6">
    <location>
        <begin position="241"/>
        <end position="429"/>
    </location>
</feature>
<evidence type="ECO:0000256" key="5">
    <source>
        <dbReference type="SAM" id="Phobius"/>
    </source>
</evidence>
<keyword evidence="4 5" id="KW-0472">Membrane</keyword>
<keyword evidence="8" id="KW-1185">Reference proteome</keyword>
<dbReference type="Pfam" id="PF07690">
    <property type="entry name" value="MFS_1"/>
    <property type="match status" value="1"/>
</dbReference>
<dbReference type="PANTHER" id="PTHR23542:SF1">
    <property type="entry name" value="MAJOR FACILITATOR SUPERFAMILY (MFS) PROFILE DOMAIN-CONTAINING PROTEIN"/>
    <property type="match status" value="1"/>
</dbReference>
<evidence type="ECO:0000256" key="4">
    <source>
        <dbReference type="ARBA" id="ARBA00023136"/>
    </source>
</evidence>
<feature type="transmembrane region" description="Helical" evidence="5">
    <location>
        <begin position="235"/>
        <end position="257"/>
    </location>
</feature>
<reference evidence="7" key="2">
    <citation type="submission" date="2020-09" db="EMBL/GenBank/DDBJ databases">
        <authorList>
            <person name="Sun Q."/>
            <person name="Zhou Y."/>
        </authorList>
    </citation>
    <scope>NUCLEOTIDE SEQUENCE</scope>
    <source>
        <strain evidence="7">CGMCC 1.16067</strain>
    </source>
</reference>
<organism evidence="7 8">
    <name type="scientific">Marmoricola endophyticus</name>
    <dbReference type="NCBI Taxonomy" id="2040280"/>
    <lineage>
        <taxon>Bacteria</taxon>
        <taxon>Bacillati</taxon>
        <taxon>Actinomycetota</taxon>
        <taxon>Actinomycetes</taxon>
        <taxon>Propionibacteriales</taxon>
        <taxon>Nocardioidaceae</taxon>
        <taxon>Marmoricola</taxon>
    </lineage>
</organism>
<dbReference type="InterPro" id="IPR036259">
    <property type="entry name" value="MFS_trans_sf"/>
</dbReference>
<name>A0A917F190_9ACTN</name>
<evidence type="ECO:0000259" key="6">
    <source>
        <dbReference type="PROSITE" id="PS50850"/>
    </source>
</evidence>
<keyword evidence="3 5" id="KW-1133">Transmembrane helix</keyword>
<dbReference type="Proteomes" id="UP000649179">
    <property type="component" value="Unassembled WGS sequence"/>
</dbReference>
<accession>A0A917F190</accession>
<feature type="transmembrane region" description="Helical" evidence="5">
    <location>
        <begin position="101"/>
        <end position="122"/>
    </location>
</feature>
<dbReference type="InterPro" id="IPR011701">
    <property type="entry name" value="MFS"/>
</dbReference>
<comment type="subcellular location">
    <subcellularLocation>
        <location evidence="1">Cell membrane</location>
        <topology evidence="1">Multi-pass membrane protein</topology>
    </subcellularLocation>
</comment>
<feature type="transmembrane region" description="Helical" evidence="5">
    <location>
        <begin position="187"/>
        <end position="214"/>
    </location>
</feature>